<dbReference type="InterPro" id="IPR027417">
    <property type="entry name" value="P-loop_NTPase"/>
</dbReference>
<dbReference type="PANTHER" id="PTHR45775:SF6">
    <property type="entry name" value="RAD, GEM_KIR FAMILY MEMBER 2, ISOFORM C"/>
    <property type="match status" value="1"/>
</dbReference>
<feature type="compositionally biased region" description="Polar residues" evidence="3">
    <location>
        <begin position="305"/>
        <end position="321"/>
    </location>
</feature>
<proteinExistence type="inferred from homology"/>
<sequence>MFNIYSTSSQHMEDIKELANAKDDKNVSYKIAMLGDSAVGKSSLTYQFTTSEYICAYDLSLDDDYGQKTVSVLLNNQETDLEIIDHPACEMSVEAFCSTYSIDLFVIVYSIVDRKTFKTAERILLYLKENEMMLTRGAILVGNKTDLERQREVTTQAGRKLAKEIGCKFIEASSGLNHNVDELLVGIVAQVKLNPQRISNLTEKQRSSLGLGMVMQHKFKGSSTQDHFSELRRNERNKSNTKNKSEKGNSMTSGVSSGSGTIKSKGNKENVNDDFEEDESDDERSSDEEDNSDIEKYFNLDDKVTTSQQQHGGESSMTTNNYSRLLKTRRYATPGMGHGIHYGIINSFFNNDSDKEITSSNNNISSSSCSTPTTLPTQHGPTSSSSNTYNKSKNQTKTNKRDFKSSYESNKNNPSSSSQPATPKKSNLSGTDSDSNERCINKFSNRTKMFLTSFLKFKRSLRVKRRNSNSCSDLFVI</sequence>
<dbReference type="GO" id="GO:0005246">
    <property type="term" value="F:calcium channel regulator activity"/>
    <property type="evidence" value="ECO:0007669"/>
    <property type="project" value="TreeGrafter"/>
</dbReference>
<dbReference type="Pfam" id="PF00071">
    <property type="entry name" value="Ras"/>
    <property type="match status" value="1"/>
</dbReference>
<evidence type="ECO:0000256" key="3">
    <source>
        <dbReference type="SAM" id="MobiDB-lite"/>
    </source>
</evidence>
<keyword evidence="5" id="KW-1185">Reference proteome</keyword>
<dbReference type="GO" id="GO:0005886">
    <property type="term" value="C:plasma membrane"/>
    <property type="evidence" value="ECO:0007669"/>
    <property type="project" value="TreeGrafter"/>
</dbReference>
<dbReference type="PRINTS" id="PR00449">
    <property type="entry name" value="RASTRNSFRMNG"/>
</dbReference>
<feature type="region of interest" description="Disordered" evidence="3">
    <location>
        <begin position="220"/>
        <end position="321"/>
    </location>
</feature>
<feature type="compositionally biased region" description="Basic and acidic residues" evidence="3">
    <location>
        <begin position="227"/>
        <end position="247"/>
    </location>
</feature>
<dbReference type="EMBL" id="JADBJN010000001">
    <property type="protein sequence ID" value="KAG5684522.1"/>
    <property type="molecule type" value="Genomic_DNA"/>
</dbReference>
<dbReference type="Gene3D" id="3.40.50.300">
    <property type="entry name" value="P-loop containing nucleotide triphosphate hydrolases"/>
    <property type="match status" value="1"/>
</dbReference>
<dbReference type="SMART" id="SM00175">
    <property type="entry name" value="RAB"/>
    <property type="match status" value="1"/>
</dbReference>
<dbReference type="SUPFAM" id="SSF52540">
    <property type="entry name" value="P-loop containing nucleoside triphosphate hydrolases"/>
    <property type="match status" value="1"/>
</dbReference>
<accession>A0A9J6CQC1</accession>
<reference evidence="4" key="1">
    <citation type="submission" date="2021-03" db="EMBL/GenBank/DDBJ databases">
        <title>Chromosome level genome of the anhydrobiotic midge Polypedilum vanderplanki.</title>
        <authorList>
            <person name="Yoshida Y."/>
            <person name="Kikawada T."/>
            <person name="Gusev O."/>
        </authorList>
    </citation>
    <scope>NUCLEOTIDE SEQUENCE</scope>
    <source>
        <strain evidence="4">NIAS01</strain>
        <tissue evidence="4">Whole body or cell culture</tissue>
    </source>
</reference>
<dbReference type="OrthoDB" id="5239715at2759"/>
<feature type="compositionally biased region" description="Basic and acidic residues" evidence="3">
    <location>
        <begin position="293"/>
        <end position="304"/>
    </location>
</feature>
<dbReference type="GO" id="GO:0003924">
    <property type="term" value="F:GTPase activity"/>
    <property type="evidence" value="ECO:0007669"/>
    <property type="project" value="InterPro"/>
</dbReference>
<dbReference type="InterPro" id="IPR001806">
    <property type="entry name" value="Small_GTPase"/>
</dbReference>
<protein>
    <submittedName>
        <fullName evidence="4">Uncharacterized protein</fullName>
    </submittedName>
</protein>
<evidence type="ECO:0000313" key="5">
    <source>
        <dbReference type="Proteomes" id="UP001107558"/>
    </source>
</evidence>
<organism evidence="4 5">
    <name type="scientific">Polypedilum vanderplanki</name>
    <name type="common">Sleeping chironomid midge</name>
    <dbReference type="NCBI Taxonomy" id="319348"/>
    <lineage>
        <taxon>Eukaryota</taxon>
        <taxon>Metazoa</taxon>
        <taxon>Ecdysozoa</taxon>
        <taxon>Arthropoda</taxon>
        <taxon>Hexapoda</taxon>
        <taxon>Insecta</taxon>
        <taxon>Pterygota</taxon>
        <taxon>Neoptera</taxon>
        <taxon>Endopterygota</taxon>
        <taxon>Diptera</taxon>
        <taxon>Nematocera</taxon>
        <taxon>Chironomoidea</taxon>
        <taxon>Chironomidae</taxon>
        <taxon>Chironominae</taxon>
        <taxon>Polypedilum</taxon>
        <taxon>Polypedilum</taxon>
    </lineage>
</organism>
<dbReference type="GO" id="GO:0005525">
    <property type="term" value="F:GTP binding"/>
    <property type="evidence" value="ECO:0007669"/>
    <property type="project" value="InterPro"/>
</dbReference>
<feature type="region of interest" description="Disordered" evidence="3">
    <location>
        <begin position="358"/>
        <end position="438"/>
    </location>
</feature>
<evidence type="ECO:0000256" key="2">
    <source>
        <dbReference type="ARBA" id="ARBA00022553"/>
    </source>
</evidence>
<dbReference type="SMART" id="SM00173">
    <property type="entry name" value="RAS"/>
    <property type="match status" value="1"/>
</dbReference>
<dbReference type="FunFam" id="3.40.50.300:FF:000664">
    <property type="entry name" value="Uncharacterized protein, isoform B"/>
    <property type="match status" value="1"/>
</dbReference>
<comment type="similarity">
    <text evidence="1">Belongs to the small GTPase superfamily. RGK family.</text>
</comment>
<evidence type="ECO:0000256" key="1">
    <source>
        <dbReference type="ARBA" id="ARBA00008846"/>
    </source>
</evidence>
<feature type="compositionally biased region" description="Low complexity" evidence="3">
    <location>
        <begin position="358"/>
        <end position="397"/>
    </location>
</feature>
<evidence type="ECO:0000313" key="4">
    <source>
        <dbReference type="EMBL" id="KAG5684522.1"/>
    </source>
</evidence>
<keyword evidence="2" id="KW-0597">Phosphoprotein</keyword>
<feature type="compositionally biased region" description="Polar residues" evidence="3">
    <location>
        <begin position="419"/>
        <end position="433"/>
    </location>
</feature>
<dbReference type="Proteomes" id="UP001107558">
    <property type="component" value="Chromosome 1"/>
</dbReference>
<feature type="compositionally biased region" description="Low complexity" evidence="3">
    <location>
        <begin position="406"/>
        <end position="418"/>
    </location>
</feature>
<feature type="compositionally biased region" description="Low complexity" evidence="3">
    <location>
        <begin position="248"/>
        <end position="264"/>
    </location>
</feature>
<feature type="compositionally biased region" description="Acidic residues" evidence="3">
    <location>
        <begin position="272"/>
        <end position="292"/>
    </location>
</feature>
<dbReference type="PROSITE" id="PS51421">
    <property type="entry name" value="RAS"/>
    <property type="match status" value="1"/>
</dbReference>
<comment type="caution">
    <text evidence="4">The sequence shown here is derived from an EMBL/GenBank/DDBJ whole genome shotgun (WGS) entry which is preliminary data.</text>
</comment>
<name>A0A9J6CQC1_POLVA</name>
<gene>
    <name evidence="4" type="ORF">PVAND_013751</name>
</gene>
<dbReference type="InterPro" id="IPR051641">
    <property type="entry name" value="RGK_GTP-binding_reg"/>
</dbReference>
<dbReference type="PROSITE" id="PS51419">
    <property type="entry name" value="RAB"/>
    <property type="match status" value="1"/>
</dbReference>
<dbReference type="PANTHER" id="PTHR45775">
    <property type="entry name" value="RAD, GEM/KIR FAMILY MEMBER 2, ISOFORM C"/>
    <property type="match status" value="1"/>
</dbReference>
<dbReference type="AlphaFoldDB" id="A0A9J6CQC1"/>
<dbReference type="SMART" id="SM00174">
    <property type="entry name" value="RHO"/>
    <property type="match status" value="1"/>
</dbReference>